<name>A0A151A685_9STAP</name>
<dbReference type="RefSeq" id="WP_061854918.1">
    <property type="nucleotide sequence ID" value="NZ_LUGM01000002.1"/>
</dbReference>
<evidence type="ECO:0000259" key="4">
    <source>
        <dbReference type="PROSITE" id="PS51725"/>
    </source>
</evidence>
<evidence type="ECO:0000313" key="6">
    <source>
        <dbReference type="Proteomes" id="UP000075418"/>
    </source>
</evidence>
<evidence type="ECO:0000256" key="2">
    <source>
        <dbReference type="ARBA" id="ARBA00018486"/>
    </source>
</evidence>
<dbReference type="Pfam" id="PF03992">
    <property type="entry name" value="ABM"/>
    <property type="match status" value="1"/>
</dbReference>
<sequence>MFVAQVTFSTKDFEVRSILDEKASHAKEDFEGFQGFKGAEVWKNETKTKLEYVIVSKWDDKKDFQAWISRPDHVEEHKNMNKAVEEQEKAKYQKIDKQIKKFELVE</sequence>
<dbReference type="EMBL" id="LUGM01000002">
    <property type="protein sequence ID" value="KYH14755.1"/>
    <property type="molecule type" value="Genomic_DNA"/>
</dbReference>
<feature type="domain" description="ABM" evidence="4">
    <location>
        <begin position="2"/>
        <end position="95"/>
    </location>
</feature>
<proteinExistence type="inferred from homology"/>
<evidence type="ECO:0000256" key="1">
    <source>
        <dbReference type="ARBA" id="ARBA00009267"/>
    </source>
</evidence>
<evidence type="ECO:0000313" key="5">
    <source>
        <dbReference type="EMBL" id="KYH14755.1"/>
    </source>
</evidence>
<reference evidence="5 6" key="1">
    <citation type="submission" date="2016-02" db="EMBL/GenBank/DDBJ databases">
        <title>Draft genome sequence of hydrocarbon degrading Staphylococcus saprophyticus Strain CNV2, isolated from crude-oil contaminated soil from Noonmati Oil Refinery, Guwahati, Assam, India.</title>
        <authorList>
            <person name="Mukherjee A."/>
            <person name="Chettri B."/>
            <person name="Langpoklakpam J."/>
            <person name="Singh A.K."/>
            <person name="Chattopadhyay D.J."/>
        </authorList>
    </citation>
    <scope>NUCLEOTIDE SEQUENCE [LARGE SCALE GENOMIC DNA]</scope>
    <source>
        <strain evidence="5 6">CNV2</strain>
    </source>
</reference>
<dbReference type="Gene3D" id="3.30.70.100">
    <property type="match status" value="1"/>
</dbReference>
<evidence type="ECO:0000256" key="3">
    <source>
        <dbReference type="ARBA" id="ARBA00032861"/>
    </source>
</evidence>
<dbReference type="AlphaFoldDB" id="A0A151A685"/>
<dbReference type="PROSITE" id="PS51725">
    <property type="entry name" value="ABM"/>
    <property type="match status" value="1"/>
</dbReference>
<gene>
    <name evidence="5" type="ORF">A0131_08190</name>
</gene>
<accession>A0A151A685</accession>
<comment type="similarity">
    <text evidence="1">Belongs to the TRAP family.</text>
</comment>
<dbReference type="SUPFAM" id="SSF54909">
    <property type="entry name" value="Dimeric alpha+beta barrel"/>
    <property type="match status" value="1"/>
</dbReference>
<protein>
    <recommendedName>
        <fullName evidence="2">Signal transduction protein TRAP</fullName>
    </recommendedName>
    <alternativeName>
        <fullName evidence="3">Target of RNAIII-activating protein</fullName>
    </alternativeName>
</protein>
<dbReference type="InterPro" id="IPR007138">
    <property type="entry name" value="ABM_dom"/>
</dbReference>
<organism evidence="5 6">
    <name type="scientific">Staphylococcus kloosii</name>
    <dbReference type="NCBI Taxonomy" id="29384"/>
    <lineage>
        <taxon>Bacteria</taxon>
        <taxon>Bacillati</taxon>
        <taxon>Bacillota</taxon>
        <taxon>Bacilli</taxon>
        <taxon>Bacillales</taxon>
        <taxon>Staphylococcaceae</taxon>
        <taxon>Staphylococcus</taxon>
    </lineage>
</organism>
<comment type="caution">
    <text evidence="5">The sequence shown here is derived from an EMBL/GenBank/DDBJ whole genome shotgun (WGS) entry which is preliminary data.</text>
</comment>
<dbReference type="Proteomes" id="UP000075418">
    <property type="component" value="Unassembled WGS sequence"/>
</dbReference>
<dbReference type="InterPro" id="IPR011008">
    <property type="entry name" value="Dimeric_a/b-barrel"/>
</dbReference>